<organism evidence="1 2">
    <name type="scientific">Ophiobolus disseminans</name>
    <dbReference type="NCBI Taxonomy" id="1469910"/>
    <lineage>
        <taxon>Eukaryota</taxon>
        <taxon>Fungi</taxon>
        <taxon>Dikarya</taxon>
        <taxon>Ascomycota</taxon>
        <taxon>Pezizomycotina</taxon>
        <taxon>Dothideomycetes</taxon>
        <taxon>Pleosporomycetidae</taxon>
        <taxon>Pleosporales</taxon>
        <taxon>Pleosporineae</taxon>
        <taxon>Phaeosphaeriaceae</taxon>
        <taxon>Ophiobolus</taxon>
    </lineage>
</organism>
<accession>A0A6A6ZHW1</accession>
<dbReference type="OrthoDB" id="2116590at2759"/>
<dbReference type="InterPro" id="IPR029063">
    <property type="entry name" value="SAM-dependent_MTases_sf"/>
</dbReference>
<dbReference type="Gene3D" id="3.40.50.150">
    <property type="entry name" value="Vaccinia Virus protein VP39"/>
    <property type="match status" value="1"/>
</dbReference>
<name>A0A6A6ZHW1_9PLEO</name>
<reference evidence="1" key="1">
    <citation type="journal article" date="2020" name="Stud. Mycol.">
        <title>101 Dothideomycetes genomes: a test case for predicting lifestyles and emergence of pathogens.</title>
        <authorList>
            <person name="Haridas S."/>
            <person name="Albert R."/>
            <person name="Binder M."/>
            <person name="Bloem J."/>
            <person name="Labutti K."/>
            <person name="Salamov A."/>
            <person name="Andreopoulos B."/>
            <person name="Baker S."/>
            <person name="Barry K."/>
            <person name="Bills G."/>
            <person name="Bluhm B."/>
            <person name="Cannon C."/>
            <person name="Castanera R."/>
            <person name="Culley D."/>
            <person name="Daum C."/>
            <person name="Ezra D."/>
            <person name="Gonzalez J."/>
            <person name="Henrissat B."/>
            <person name="Kuo A."/>
            <person name="Liang C."/>
            <person name="Lipzen A."/>
            <person name="Lutzoni F."/>
            <person name="Magnuson J."/>
            <person name="Mondo S."/>
            <person name="Nolan M."/>
            <person name="Ohm R."/>
            <person name="Pangilinan J."/>
            <person name="Park H.-J."/>
            <person name="Ramirez L."/>
            <person name="Alfaro M."/>
            <person name="Sun H."/>
            <person name="Tritt A."/>
            <person name="Yoshinaga Y."/>
            <person name="Zwiers L.-H."/>
            <person name="Turgeon B."/>
            <person name="Goodwin S."/>
            <person name="Spatafora J."/>
            <person name="Crous P."/>
            <person name="Grigoriev I."/>
        </authorList>
    </citation>
    <scope>NUCLEOTIDE SEQUENCE</scope>
    <source>
        <strain evidence="1">CBS 113818</strain>
    </source>
</reference>
<dbReference type="AlphaFoldDB" id="A0A6A6ZHW1"/>
<dbReference type="EMBL" id="MU006243">
    <property type="protein sequence ID" value="KAF2819835.1"/>
    <property type="molecule type" value="Genomic_DNA"/>
</dbReference>
<keyword evidence="2" id="KW-1185">Reference proteome</keyword>
<evidence type="ECO:0000313" key="2">
    <source>
        <dbReference type="Proteomes" id="UP000799424"/>
    </source>
</evidence>
<dbReference type="Proteomes" id="UP000799424">
    <property type="component" value="Unassembled WGS sequence"/>
</dbReference>
<proteinExistence type="predicted"/>
<gene>
    <name evidence="1" type="ORF">CC86DRAFT_412757</name>
</gene>
<protein>
    <recommendedName>
        <fullName evidence="3">S-adenosyl-L-methionine-dependent methyltransferase</fullName>
    </recommendedName>
</protein>
<dbReference type="SUPFAM" id="SSF53335">
    <property type="entry name" value="S-adenosyl-L-methionine-dependent methyltransferases"/>
    <property type="match status" value="1"/>
</dbReference>
<evidence type="ECO:0000313" key="1">
    <source>
        <dbReference type="EMBL" id="KAF2819835.1"/>
    </source>
</evidence>
<evidence type="ECO:0008006" key="3">
    <source>
        <dbReference type="Google" id="ProtNLM"/>
    </source>
</evidence>
<sequence length="376" mass="40548">MAPIRLPSPIEDLSSVRSAEKLDSNKGDVVHKQKFDIKESELHAAKKSRNVNFEAFYGIEPTRIDRRFDVTLSDHSYLPKIENPRADWVVTAATNAFRAFQNGELGQVKRFATIGTGSGTDVIAALDIFPAIEAVAMTDLHDSVVAAAKANVLAATEKADDEIRAVAASAIARAGDVLVPLKGQEPFDLIYENLPNIPLPDTADLGNGQASSTYVGDRSQDKIPPFASTALLDLHYVALWQAKTFGLLSPTGAVLSSMGGRVATDAMLKLADAAGFVGRVISLSWKEQSEPENVIGGYAEFEKQGLGPFYFYPTAALEKVFAAYKPASAALCAQQIDIKLSRHRLDATTALQRYRQGEKIGHTVVVMASVLKTGQD</sequence>